<dbReference type="Gene3D" id="3.10.620.30">
    <property type="match status" value="1"/>
</dbReference>
<evidence type="ECO:0000313" key="3">
    <source>
        <dbReference type="Proteomes" id="UP000244069"/>
    </source>
</evidence>
<comment type="caution">
    <text evidence="2">The sequence shown here is derived from an EMBL/GenBank/DDBJ whole genome shotgun (WGS) entry which is preliminary data.</text>
</comment>
<dbReference type="SMART" id="SM00460">
    <property type="entry name" value="TGc"/>
    <property type="match status" value="1"/>
</dbReference>
<accession>A0A2T6AST4</accession>
<proteinExistence type="predicted"/>
<gene>
    <name evidence="2" type="ORF">C8N44_11414</name>
</gene>
<sequence>MRMRVGCRMSYDIPAPTPMILLVNVHYSRASDLERPDHLVTEPTVPVEGYRDSFGNWCNRLVAPAGRFTVSTDAYLQDDGTPDPVAPDAAQVPVELLPSDTLGFLLPSRYCESDVLSDFAWQRFGNTPEGWPRVQAVCDFVHNHVTFDYEQARDTRTAVGALEDRVGVCRDFAHLAVALCRALNIPTRYCNGYVSDIGNAPAPVPDFAAWMEVYLGGRWWTFDPRNNDTRYGRVLISRGRDAADVPLTHSFGLHDLAEFTVWTEKVED</sequence>
<dbReference type="GO" id="GO:0008233">
    <property type="term" value="F:peptidase activity"/>
    <property type="evidence" value="ECO:0007669"/>
    <property type="project" value="UniProtKB-KW"/>
</dbReference>
<name>A0A2T6AST4_9RHOB</name>
<evidence type="ECO:0000259" key="1">
    <source>
        <dbReference type="SMART" id="SM00460"/>
    </source>
</evidence>
<keyword evidence="2" id="KW-0378">Hydrolase</keyword>
<dbReference type="Gene3D" id="2.60.40.2250">
    <property type="match status" value="1"/>
</dbReference>
<dbReference type="InterPro" id="IPR038765">
    <property type="entry name" value="Papain-like_cys_pep_sf"/>
</dbReference>
<dbReference type="PANTHER" id="PTHR33490">
    <property type="entry name" value="BLR5614 PROTEIN-RELATED"/>
    <property type="match status" value="1"/>
</dbReference>
<dbReference type="SUPFAM" id="SSF54001">
    <property type="entry name" value="Cysteine proteinases"/>
    <property type="match status" value="1"/>
</dbReference>
<feature type="domain" description="Transglutaminase-like" evidence="1">
    <location>
        <begin position="161"/>
        <end position="226"/>
    </location>
</feature>
<dbReference type="GO" id="GO:0006508">
    <property type="term" value="P:proteolysis"/>
    <property type="evidence" value="ECO:0007669"/>
    <property type="project" value="UniProtKB-KW"/>
</dbReference>
<organism evidence="2 3">
    <name type="scientific">Allosediminivita pacifica</name>
    <dbReference type="NCBI Taxonomy" id="1267769"/>
    <lineage>
        <taxon>Bacteria</taxon>
        <taxon>Pseudomonadati</taxon>
        <taxon>Pseudomonadota</taxon>
        <taxon>Alphaproteobacteria</taxon>
        <taxon>Rhodobacterales</taxon>
        <taxon>Paracoccaceae</taxon>
        <taxon>Allosediminivita</taxon>
    </lineage>
</organism>
<keyword evidence="2" id="KW-0645">Protease</keyword>
<dbReference type="Proteomes" id="UP000244069">
    <property type="component" value="Unassembled WGS sequence"/>
</dbReference>
<reference evidence="2 3" key="1">
    <citation type="submission" date="2018-04" db="EMBL/GenBank/DDBJ databases">
        <title>Genomic Encyclopedia of Archaeal and Bacterial Type Strains, Phase II (KMG-II): from individual species to whole genera.</title>
        <authorList>
            <person name="Goeker M."/>
        </authorList>
    </citation>
    <scope>NUCLEOTIDE SEQUENCE [LARGE SCALE GENOMIC DNA]</scope>
    <source>
        <strain evidence="2 3">DSM 29329</strain>
    </source>
</reference>
<dbReference type="Pfam" id="PF01841">
    <property type="entry name" value="Transglut_core"/>
    <property type="match status" value="1"/>
</dbReference>
<dbReference type="EMBL" id="QBKN01000014">
    <property type="protein sequence ID" value="PTX46873.1"/>
    <property type="molecule type" value="Genomic_DNA"/>
</dbReference>
<dbReference type="OrthoDB" id="5438043at2"/>
<dbReference type="PANTHER" id="PTHR33490:SF12">
    <property type="entry name" value="BLL5557 PROTEIN"/>
    <property type="match status" value="1"/>
</dbReference>
<dbReference type="AlphaFoldDB" id="A0A2T6AST4"/>
<dbReference type="InterPro" id="IPR002931">
    <property type="entry name" value="Transglutaminase-like"/>
</dbReference>
<protein>
    <submittedName>
        <fullName evidence="2">Transglutaminase-like putative cysteine protease</fullName>
    </submittedName>
</protein>
<dbReference type="RefSeq" id="WP_107976842.1">
    <property type="nucleotide sequence ID" value="NZ_BMEZ01000015.1"/>
</dbReference>
<evidence type="ECO:0000313" key="2">
    <source>
        <dbReference type="EMBL" id="PTX46873.1"/>
    </source>
</evidence>
<keyword evidence="3" id="KW-1185">Reference proteome</keyword>